<dbReference type="Proteomes" id="UP000642571">
    <property type="component" value="Unassembled WGS sequence"/>
</dbReference>
<evidence type="ECO:0000256" key="1">
    <source>
        <dbReference type="ARBA" id="ARBA00093462"/>
    </source>
</evidence>
<accession>A0ABQ1PW39</accession>
<gene>
    <name evidence="5" type="ORF">GCM10011389_10830</name>
</gene>
<evidence type="ECO:0000259" key="4">
    <source>
        <dbReference type="Pfam" id="PF14297"/>
    </source>
</evidence>
<comment type="caution">
    <text evidence="5">The sequence shown here is derived from an EMBL/GenBank/DDBJ whole genome shotgun (WGS) entry which is preliminary data.</text>
</comment>
<dbReference type="InterPro" id="IPR025400">
    <property type="entry name" value="Lin1244/Lin1753-like_N"/>
</dbReference>
<dbReference type="RefSeq" id="WP_188651587.1">
    <property type="nucleotide sequence ID" value="NZ_BMIN01000003.1"/>
</dbReference>
<sequence length="288" mass="33363">MARPYKEGIDYFPLDVDMDQDDKVAIIEAKHGIEGFAVLMKLLMKVYKEGYYYEWNEREQLLFSRRVNVDINSVKEIVSDCIEEKLFNKEVFEQYAILTSKGIQSRYLEAVKRRKEVRFKEEYFLLQDFDHIIGNSKTAIILTKPSGKEVNVNNNSRNDNSNSQSKVKESKGKESKGKESTAEGEKESRTQNPFTFFQDNFGVLNARTGEQITQWCEDLNDELVIKAMEKAALSNKAFSYANAILKNWYQNNVRTLADAEAEEKQFSRKREGPSSNVTQMPSRYQNAF</sequence>
<proteinExistence type="inferred from homology"/>
<dbReference type="Pfam" id="PF07261">
    <property type="entry name" value="DnaB_2"/>
    <property type="match status" value="1"/>
</dbReference>
<evidence type="ECO:0000313" key="5">
    <source>
        <dbReference type="EMBL" id="GGD05171.1"/>
    </source>
</evidence>
<dbReference type="NCBIfam" id="TIGR01446">
    <property type="entry name" value="DnaD_dom"/>
    <property type="match status" value="1"/>
</dbReference>
<organism evidence="5 6">
    <name type="scientific">Pontibacillus salipaludis</name>
    <dbReference type="NCBI Taxonomy" id="1697394"/>
    <lineage>
        <taxon>Bacteria</taxon>
        <taxon>Bacillati</taxon>
        <taxon>Bacillota</taxon>
        <taxon>Bacilli</taxon>
        <taxon>Bacillales</taxon>
        <taxon>Bacillaceae</taxon>
        <taxon>Pontibacillus</taxon>
    </lineage>
</organism>
<dbReference type="Pfam" id="PF14297">
    <property type="entry name" value="Lin1244_N"/>
    <property type="match status" value="1"/>
</dbReference>
<dbReference type="EMBL" id="BMIN01000003">
    <property type="protein sequence ID" value="GGD05171.1"/>
    <property type="molecule type" value="Genomic_DNA"/>
</dbReference>
<dbReference type="Gene3D" id="1.10.10.630">
    <property type="entry name" value="DnaD domain-like"/>
    <property type="match status" value="1"/>
</dbReference>
<reference evidence="6" key="1">
    <citation type="journal article" date="2019" name="Int. J. Syst. Evol. Microbiol.">
        <title>The Global Catalogue of Microorganisms (GCM) 10K type strain sequencing project: providing services to taxonomists for standard genome sequencing and annotation.</title>
        <authorList>
            <consortium name="The Broad Institute Genomics Platform"/>
            <consortium name="The Broad Institute Genome Sequencing Center for Infectious Disease"/>
            <person name="Wu L."/>
            <person name="Ma J."/>
        </authorList>
    </citation>
    <scope>NUCLEOTIDE SEQUENCE [LARGE SCALE GENOMIC DNA]</scope>
    <source>
        <strain evidence="6">CGMCC 1.15353</strain>
    </source>
</reference>
<evidence type="ECO:0000313" key="6">
    <source>
        <dbReference type="Proteomes" id="UP000642571"/>
    </source>
</evidence>
<evidence type="ECO:0000259" key="3">
    <source>
        <dbReference type="Pfam" id="PF07261"/>
    </source>
</evidence>
<feature type="compositionally biased region" description="Basic and acidic residues" evidence="2">
    <location>
        <begin position="166"/>
        <end position="189"/>
    </location>
</feature>
<dbReference type="InterPro" id="IPR034829">
    <property type="entry name" value="DnaD-like_sf"/>
</dbReference>
<dbReference type="SUPFAM" id="SSF158499">
    <property type="entry name" value="DnaD domain-like"/>
    <property type="match status" value="1"/>
</dbReference>
<protein>
    <submittedName>
        <fullName evidence="5">DNA damage-inducible protein DnaD</fullName>
    </submittedName>
</protein>
<comment type="similarity">
    <text evidence="1">Belongs to the DnaB/DnaD family.</text>
</comment>
<keyword evidence="6" id="KW-1185">Reference proteome</keyword>
<feature type="region of interest" description="Disordered" evidence="2">
    <location>
        <begin position="148"/>
        <end position="191"/>
    </location>
</feature>
<feature type="compositionally biased region" description="Polar residues" evidence="2">
    <location>
        <begin position="273"/>
        <end position="288"/>
    </location>
</feature>
<feature type="region of interest" description="Disordered" evidence="2">
    <location>
        <begin position="264"/>
        <end position="288"/>
    </location>
</feature>
<dbReference type="PANTHER" id="PTHR39196">
    <property type="entry name" value="PRIMOSOME, DNAD SUBUNIT"/>
    <property type="match status" value="1"/>
</dbReference>
<name>A0ABQ1PW39_9BACI</name>
<dbReference type="PANTHER" id="PTHR39196:SF1">
    <property type="entry name" value="PRIMOSOME, DNAD SUBUNIT"/>
    <property type="match status" value="1"/>
</dbReference>
<feature type="compositionally biased region" description="Low complexity" evidence="2">
    <location>
        <begin position="151"/>
        <end position="165"/>
    </location>
</feature>
<feature type="domain" description="DnaB/C C-terminal" evidence="3">
    <location>
        <begin position="194"/>
        <end position="262"/>
    </location>
</feature>
<evidence type="ECO:0000256" key="2">
    <source>
        <dbReference type="SAM" id="MobiDB-lite"/>
    </source>
</evidence>
<feature type="domain" description="Lin1244/Lin1753-like N-terminal" evidence="4">
    <location>
        <begin position="11"/>
        <end position="103"/>
    </location>
</feature>
<dbReference type="InterPro" id="IPR006343">
    <property type="entry name" value="DnaB/C_C"/>
</dbReference>